<dbReference type="PIRSF" id="PIRSF000112">
    <property type="entry name" value="Glycerol_dehydrogenase"/>
    <property type="match status" value="1"/>
</dbReference>
<evidence type="ECO:0000256" key="3">
    <source>
        <dbReference type="ARBA" id="ARBA00023002"/>
    </source>
</evidence>
<dbReference type="PANTHER" id="PTHR43616">
    <property type="entry name" value="GLYCEROL DEHYDROGENASE"/>
    <property type="match status" value="1"/>
</dbReference>
<sequence>MSRSFGSPSRYIQRCGEIARLGEHLALLGKKPLFLIDGFLFHTLSTKIAAGLGEDVEARFEKFGGECSNQEIARVTVLVAEHGADVVVGVGGGKTLDTAKMAAHQNHARMMAVPTIASTDAPTSAVVVVYSPDGVLEMAHNLPRNPDLVLVDPELIVAAPVRFLVAGIGDALSTWFEARANIDAGTDNYISGGFPATQAARAIARHCHWVVMEQALKAKTAAEAGVVTTAVEDIIEANTLLSGLGFENCGVSAAHGIHDALTVVHDVHGMLHGEKVAFGVICLLVLENRPKAEIDEAIAFCQSLGLPTTLAGLQITEDVSAKVDQIAEAAVKGKITHATRATVGVREIRAAILTADALGRAAS</sequence>
<evidence type="ECO:0000313" key="11">
    <source>
        <dbReference type="Proteomes" id="UP001549321"/>
    </source>
</evidence>
<dbReference type="GO" id="GO:0008888">
    <property type="term" value="F:glycerol dehydrogenase (NAD+) activity"/>
    <property type="evidence" value="ECO:0007669"/>
    <property type="project" value="UniProtKB-EC"/>
</dbReference>
<evidence type="ECO:0000256" key="1">
    <source>
        <dbReference type="ARBA" id="ARBA00007358"/>
    </source>
</evidence>
<dbReference type="Pfam" id="PF00465">
    <property type="entry name" value="Fe-ADH"/>
    <property type="match status" value="1"/>
</dbReference>
<evidence type="ECO:0000256" key="4">
    <source>
        <dbReference type="ARBA" id="ARBA00023027"/>
    </source>
</evidence>
<dbReference type="InterPro" id="IPR001670">
    <property type="entry name" value="ADH_Fe/GldA"/>
</dbReference>
<dbReference type="RefSeq" id="WP_354549771.1">
    <property type="nucleotide sequence ID" value="NZ_JBEPSM010000001.1"/>
</dbReference>
<dbReference type="EC" id="1.1.1.6" evidence="6"/>
<dbReference type="CDD" id="cd08170">
    <property type="entry name" value="GlyDH"/>
    <property type="match status" value="1"/>
</dbReference>
<dbReference type="PANTHER" id="PTHR43616:SF5">
    <property type="entry name" value="GLYCEROL DEHYDROGENASE 1"/>
    <property type="match status" value="1"/>
</dbReference>
<evidence type="ECO:0000256" key="2">
    <source>
        <dbReference type="ARBA" id="ARBA00022723"/>
    </source>
</evidence>
<dbReference type="PROSITE" id="PS00913">
    <property type="entry name" value="ADH_IRON_1"/>
    <property type="match status" value="1"/>
</dbReference>
<name>A0ABV2QXE1_9HYPH</name>
<evidence type="ECO:0000256" key="8">
    <source>
        <dbReference type="ARBA" id="ARBA00049006"/>
    </source>
</evidence>
<comment type="catalytic activity">
    <reaction evidence="8">
        <text>glycerol + NAD(+) = dihydroxyacetone + NADH + H(+)</text>
        <dbReference type="Rhea" id="RHEA:13769"/>
        <dbReference type="ChEBI" id="CHEBI:15378"/>
        <dbReference type="ChEBI" id="CHEBI:16016"/>
        <dbReference type="ChEBI" id="CHEBI:17754"/>
        <dbReference type="ChEBI" id="CHEBI:57540"/>
        <dbReference type="ChEBI" id="CHEBI:57945"/>
        <dbReference type="EC" id="1.1.1.6"/>
    </reaction>
</comment>
<dbReference type="InterPro" id="IPR018211">
    <property type="entry name" value="ADH_Fe_CS"/>
</dbReference>
<keyword evidence="3 10" id="KW-0560">Oxidoreductase</keyword>
<evidence type="ECO:0000256" key="6">
    <source>
        <dbReference type="ARBA" id="ARBA00039147"/>
    </source>
</evidence>
<dbReference type="Proteomes" id="UP001549321">
    <property type="component" value="Unassembled WGS sequence"/>
</dbReference>
<evidence type="ECO:0000259" key="9">
    <source>
        <dbReference type="Pfam" id="PF00465"/>
    </source>
</evidence>
<reference evidence="10 11" key="1">
    <citation type="submission" date="2024-06" db="EMBL/GenBank/DDBJ databases">
        <title>Sorghum-associated microbial communities from plants grown in Nebraska, USA.</title>
        <authorList>
            <person name="Schachtman D."/>
        </authorList>
    </citation>
    <scope>NUCLEOTIDE SEQUENCE [LARGE SCALE GENOMIC DNA]</scope>
    <source>
        <strain evidence="10 11">3207</strain>
    </source>
</reference>
<comment type="pathway">
    <text evidence="5">Polyol metabolism; glycerol fermentation; glycerone phosphate from glycerol (oxidative route): step 1/2.</text>
</comment>
<keyword evidence="4" id="KW-0520">NAD</keyword>
<evidence type="ECO:0000256" key="7">
    <source>
        <dbReference type="ARBA" id="ARBA00040132"/>
    </source>
</evidence>
<proteinExistence type="inferred from homology"/>
<evidence type="ECO:0000256" key="5">
    <source>
        <dbReference type="ARBA" id="ARBA00037918"/>
    </source>
</evidence>
<evidence type="ECO:0000313" key="10">
    <source>
        <dbReference type="EMBL" id="MET4633466.1"/>
    </source>
</evidence>
<comment type="similarity">
    <text evidence="1">Belongs to the iron-containing alcohol dehydrogenase family.</text>
</comment>
<accession>A0ABV2QXE1</accession>
<dbReference type="Gene3D" id="3.40.50.1970">
    <property type="match status" value="1"/>
</dbReference>
<dbReference type="NCBIfam" id="NF006941">
    <property type="entry name" value="PRK09423.1"/>
    <property type="match status" value="1"/>
</dbReference>
<organism evidence="10 11">
    <name type="scientific">Kaistia defluvii</name>
    <dbReference type="NCBI Taxonomy" id="410841"/>
    <lineage>
        <taxon>Bacteria</taxon>
        <taxon>Pseudomonadati</taxon>
        <taxon>Pseudomonadota</taxon>
        <taxon>Alphaproteobacteria</taxon>
        <taxon>Hyphomicrobiales</taxon>
        <taxon>Kaistiaceae</taxon>
        <taxon>Kaistia</taxon>
    </lineage>
</organism>
<feature type="domain" description="Alcohol dehydrogenase iron-type/glycerol dehydrogenase GldA" evidence="9">
    <location>
        <begin position="8"/>
        <end position="153"/>
    </location>
</feature>
<keyword evidence="2" id="KW-0479">Metal-binding</keyword>
<comment type="caution">
    <text evidence="10">The sequence shown here is derived from an EMBL/GenBank/DDBJ whole genome shotgun (WGS) entry which is preliminary data.</text>
</comment>
<keyword evidence="11" id="KW-1185">Reference proteome</keyword>
<dbReference type="SUPFAM" id="SSF56796">
    <property type="entry name" value="Dehydroquinate synthase-like"/>
    <property type="match status" value="1"/>
</dbReference>
<gene>
    <name evidence="10" type="ORF">ABIE08_001379</name>
</gene>
<dbReference type="InterPro" id="IPR016205">
    <property type="entry name" value="Glycerol_DH"/>
</dbReference>
<protein>
    <recommendedName>
        <fullName evidence="7">Glycerol dehydrogenase</fullName>
        <ecNumber evidence="6">1.1.1.6</ecNumber>
    </recommendedName>
</protein>
<dbReference type="Gene3D" id="1.20.1090.10">
    <property type="entry name" value="Dehydroquinate synthase-like - alpha domain"/>
    <property type="match status" value="1"/>
</dbReference>
<dbReference type="EMBL" id="JBEPSM010000001">
    <property type="protein sequence ID" value="MET4633466.1"/>
    <property type="molecule type" value="Genomic_DNA"/>
</dbReference>